<feature type="transmembrane region" description="Helical" evidence="1">
    <location>
        <begin position="41"/>
        <end position="62"/>
    </location>
</feature>
<dbReference type="NCBIfam" id="TIGR03177">
    <property type="entry name" value="pilus_cpaB"/>
    <property type="match status" value="1"/>
</dbReference>
<dbReference type="InterPro" id="IPR031571">
    <property type="entry name" value="RcpC_dom"/>
</dbReference>
<evidence type="ECO:0000313" key="4">
    <source>
        <dbReference type="Proteomes" id="UP000319212"/>
    </source>
</evidence>
<dbReference type="Proteomes" id="UP000319212">
    <property type="component" value="Unassembled WGS sequence"/>
</dbReference>
<comment type="caution">
    <text evidence="3">The sequence shown here is derived from an EMBL/GenBank/DDBJ whole genome shotgun (WGS) entry which is preliminary data.</text>
</comment>
<proteinExistence type="predicted"/>
<feature type="domain" description="SAF" evidence="2">
    <location>
        <begin position="80"/>
        <end position="144"/>
    </location>
</feature>
<protein>
    <submittedName>
        <fullName evidence="3">Flp pilus assembly protein CpaB</fullName>
    </submittedName>
</protein>
<dbReference type="Pfam" id="PF08666">
    <property type="entry name" value="SAF"/>
    <property type="match status" value="1"/>
</dbReference>
<sequence>MPSAVLSSVPHSNPNDLHVPVRRVFRSCLVSPRLRRPSPRLLMFVAAIVLALMAAWLVKVYLDRASARLAAEYANKGEMIEVVVPRVDVPLGAPFRSEDFAKRSVLADTAPPDALRVDEVEQAEGQAIKVALPRGRPLLWSYLSSGREPSFSETIDTQRRALTIAIDELNSISGMVRPSDRIDLFFIRTDSATDGALGGKVVVPLLQNVLVKATGNTTRREVPPGGGAPVDRSYSTLTLDLDPTNVGKVILAQEQGALKAVLKLPSESAAAPYVPTTMADLGGRKGAAGGQLDMIAVYIGGRQQGVLQPTYTEVGGAANAGRKPDEASEMEVMRSARPAPVAAPAAPATAARPNTVIVMPPPARNRF</sequence>
<keyword evidence="1" id="KW-0472">Membrane</keyword>
<evidence type="ECO:0000259" key="2">
    <source>
        <dbReference type="SMART" id="SM00858"/>
    </source>
</evidence>
<dbReference type="OrthoDB" id="2037472at2"/>
<dbReference type="EMBL" id="RCZI01000002">
    <property type="protein sequence ID" value="TPG28968.1"/>
    <property type="molecule type" value="Genomic_DNA"/>
</dbReference>
<organism evidence="3 4">
    <name type="scientific">Variovorax guangxiensis</name>
    <dbReference type="NCBI Taxonomy" id="1775474"/>
    <lineage>
        <taxon>Bacteria</taxon>
        <taxon>Pseudomonadati</taxon>
        <taxon>Pseudomonadota</taxon>
        <taxon>Betaproteobacteria</taxon>
        <taxon>Burkholderiales</taxon>
        <taxon>Comamonadaceae</taxon>
        <taxon>Variovorax</taxon>
    </lineage>
</organism>
<keyword evidence="1" id="KW-0812">Transmembrane</keyword>
<reference evidence="3 4" key="1">
    <citation type="journal article" date="2019" name="Environ. Microbiol.">
        <title>Species interactions and distinct microbial communities in high Arctic permafrost affected cryosols are associated with the CH4 and CO2 gas fluxes.</title>
        <authorList>
            <person name="Altshuler I."/>
            <person name="Hamel J."/>
            <person name="Turney S."/>
            <person name="Magnuson E."/>
            <person name="Levesque R."/>
            <person name="Greer C."/>
            <person name="Whyte L.G."/>
        </authorList>
    </citation>
    <scope>NUCLEOTIDE SEQUENCE [LARGE SCALE GENOMIC DNA]</scope>
    <source>
        <strain evidence="3 4">S06.C</strain>
    </source>
</reference>
<accession>A0A502DU54</accession>
<evidence type="ECO:0000256" key="1">
    <source>
        <dbReference type="SAM" id="Phobius"/>
    </source>
</evidence>
<dbReference type="Pfam" id="PF16976">
    <property type="entry name" value="RcpC"/>
    <property type="match status" value="1"/>
</dbReference>
<dbReference type="CDD" id="cd11614">
    <property type="entry name" value="SAF_CpaB_FlgA_like"/>
    <property type="match status" value="1"/>
</dbReference>
<dbReference type="SMART" id="SM00858">
    <property type="entry name" value="SAF"/>
    <property type="match status" value="1"/>
</dbReference>
<name>A0A502DU54_9BURK</name>
<gene>
    <name evidence="3" type="primary">cpaB</name>
    <name evidence="3" type="ORF">EAH82_09335</name>
</gene>
<dbReference type="InterPro" id="IPR013974">
    <property type="entry name" value="SAF"/>
</dbReference>
<evidence type="ECO:0000313" key="3">
    <source>
        <dbReference type="EMBL" id="TPG28968.1"/>
    </source>
</evidence>
<dbReference type="InterPro" id="IPR017592">
    <property type="entry name" value="Pilus_assmbl_Flp-typ_CpaB"/>
</dbReference>
<keyword evidence="1" id="KW-1133">Transmembrane helix</keyword>
<dbReference type="AlphaFoldDB" id="A0A502DU54"/>